<proteinExistence type="predicted"/>
<sequence>MSPQIGHHAGIDDLDCPNCSGGWCDTRMRNSTSAPDFFTEGDGISFVGEPQGGIVLVKSCFKCDFRHADICVDLVVFLCHSGLVDYGILETVVLQRTGFSIPAVALCAAFYSGVFSREDAFVVGNDNTVYIGHATVANFIVFLLITLCKMLVLGKQVLIKVRNFFPMLVATFMEYGGLNHVILLALTLFLRKYNLLLSVFPGS</sequence>
<feature type="transmembrane region" description="Helical" evidence="1">
    <location>
        <begin position="99"/>
        <end position="117"/>
    </location>
</feature>
<feature type="transmembrane region" description="Helical" evidence="1">
    <location>
        <begin position="164"/>
        <end position="190"/>
    </location>
</feature>
<evidence type="ECO:0000313" key="2">
    <source>
        <dbReference type="EMBL" id="GFN85689.1"/>
    </source>
</evidence>
<keyword evidence="1" id="KW-0472">Membrane</keyword>
<protein>
    <submittedName>
        <fullName evidence="2">Uncharacterized protein</fullName>
    </submittedName>
</protein>
<keyword evidence="1" id="KW-0812">Transmembrane</keyword>
<organism evidence="2 3">
    <name type="scientific">Plakobranchus ocellatus</name>
    <dbReference type="NCBI Taxonomy" id="259542"/>
    <lineage>
        <taxon>Eukaryota</taxon>
        <taxon>Metazoa</taxon>
        <taxon>Spiralia</taxon>
        <taxon>Lophotrochozoa</taxon>
        <taxon>Mollusca</taxon>
        <taxon>Gastropoda</taxon>
        <taxon>Heterobranchia</taxon>
        <taxon>Euthyneura</taxon>
        <taxon>Panpulmonata</taxon>
        <taxon>Sacoglossa</taxon>
        <taxon>Placobranchoidea</taxon>
        <taxon>Plakobranchidae</taxon>
        <taxon>Plakobranchus</taxon>
    </lineage>
</organism>
<evidence type="ECO:0000313" key="3">
    <source>
        <dbReference type="Proteomes" id="UP000735302"/>
    </source>
</evidence>
<gene>
    <name evidence="2" type="ORF">PoB_001219500</name>
</gene>
<dbReference type="Proteomes" id="UP000735302">
    <property type="component" value="Unassembled WGS sequence"/>
</dbReference>
<comment type="caution">
    <text evidence="2">The sequence shown here is derived from an EMBL/GenBank/DDBJ whole genome shotgun (WGS) entry which is preliminary data.</text>
</comment>
<feature type="transmembrane region" description="Helical" evidence="1">
    <location>
        <begin position="129"/>
        <end position="152"/>
    </location>
</feature>
<accession>A0AAV3YTC6</accession>
<keyword evidence="1" id="KW-1133">Transmembrane helix</keyword>
<dbReference type="EMBL" id="BLXT01001448">
    <property type="protein sequence ID" value="GFN85689.1"/>
    <property type="molecule type" value="Genomic_DNA"/>
</dbReference>
<dbReference type="AlphaFoldDB" id="A0AAV3YTC6"/>
<keyword evidence="3" id="KW-1185">Reference proteome</keyword>
<reference evidence="2 3" key="1">
    <citation type="journal article" date="2021" name="Elife">
        <title>Chloroplast acquisition without the gene transfer in kleptoplastic sea slugs, Plakobranchus ocellatus.</title>
        <authorList>
            <person name="Maeda T."/>
            <person name="Takahashi S."/>
            <person name="Yoshida T."/>
            <person name="Shimamura S."/>
            <person name="Takaki Y."/>
            <person name="Nagai Y."/>
            <person name="Toyoda A."/>
            <person name="Suzuki Y."/>
            <person name="Arimoto A."/>
            <person name="Ishii H."/>
            <person name="Satoh N."/>
            <person name="Nishiyama T."/>
            <person name="Hasebe M."/>
            <person name="Maruyama T."/>
            <person name="Minagawa J."/>
            <person name="Obokata J."/>
            <person name="Shigenobu S."/>
        </authorList>
    </citation>
    <scope>NUCLEOTIDE SEQUENCE [LARGE SCALE GENOMIC DNA]</scope>
</reference>
<evidence type="ECO:0000256" key="1">
    <source>
        <dbReference type="SAM" id="Phobius"/>
    </source>
</evidence>
<name>A0AAV3YTC6_9GAST</name>